<organism evidence="2">
    <name type="scientific">Sesamum latifolium</name>
    <dbReference type="NCBI Taxonomy" id="2727402"/>
    <lineage>
        <taxon>Eukaryota</taxon>
        <taxon>Viridiplantae</taxon>
        <taxon>Streptophyta</taxon>
        <taxon>Embryophyta</taxon>
        <taxon>Tracheophyta</taxon>
        <taxon>Spermatophyta</taxon>
        <taxon>Magnoliopsida</taxon>
        <taxon>eudicotyledons</taxon>
        <taxon>Gunneridae</taxon>
        <taxon>Pentapetalae</taxon>
        <taxon>asterids</taxon>
        <taxon>lamiids</taxon>
        <taxon>Lamiales</taxon>
        <taxon>Pedaliaceae</taxon>
        <taxon>Sesamum</taxon>
    </lineage>
</organism>
<dbReference type="PANTHER" id="PTHR11439">
    <property type="entry name" value="GAG-POL-RELATED RETROTRANSPOSON"/>
    <property type="match status" value="1"/>
</dbReference>
<dbReference type="AlphaFoldDB" id="A0AAW2TNE1"/>
<dbReference type="Pfam" id="PF07727">
    <property type="entry name" value="RVT_2"/>
    <property type="match status" value="2"/>
</dbReference>
<reference evidence="2" key="2">
    <citation type="journal article" date="2024" name="Plant">
        <title>Genomic evolution and insights into agronomic trait innovations of Sesamum species.</title>
        <authorList>
            <person name="Miao H."/>
            <person name="Wang L."/>
            <person name="Qu L."/>
            <person name="Liu H."/>
            <person name="Sun Y."/>
            <person name="Le M."/>
            <person name="Wang Q."/>
            <person name="Wei S."/>
            <person name="Zheng Y."/>
            <person name="Lin W."/>
            <person name="Duan Y."/>
            <person name="Cao H."/>
            <person name="Xiong S."/>
            <person name="Wang X."/>
            <person name="Wei L."/>
            <person name="Li C."/>
            <person name="Ma Q."/>
            <person name="Ju M."/>
            <person name="Zhao R."/>
            <person name="Li G."/>
            <person name="Mu C."/>
            <person name="Tian Q."/>
            <person name="Mei H."/>
            <person name="Zhang T."/>
            <person name="Gao T."/>
            <person name="Zhang H."/>
        </authorList>
    </citation>
    <scope>NUCLEOTIDE SEQUENCE</scope>
    <source>
        <strain evidence="2">KEN1</strain>
    </source>
</reference>
<dbReference type="SUPFAM" id="SSF56672">
    <property type="entry name" value="DNA/RNA polymerases"/>
    <property type="match status" value="1"/>
</dbReference>
<name>A0AAW2TNE1_9LAMI</name>
<dbReference type="PANTHER" id="PTHR11439:SF511">
    <property type="match status" value="1"/>
</dbReference>
<reference evidence="2" key="1">
    <citation type="submission" date="2020-06" db="EMBL/GenBank/DDBJ databases">
        <authorList>
            <person name="Li T."/>
            <person name="Hu X."/>
            <person name="Zhang T."/>
            <person name="Song X."/>
            <person name="Zhang H."/>
            <person name="Dai N."/>
            <person name="Sheng W."/>
            <person name="Hou X."/>
            <person name="Wei L."/>
        </authorList>
    </citation>
    <scope>NUCLEOTIDE SEQUENCE</scope>
    <source>
        <strain evidence="2">KEN1</strain>
        <tissue evidence="2">Leaf</tissue>
    </source>
</reference>
<evidence type="ECO:0000313" key="2">
    <source>
        <dbReference type="EMBL" id="KAL0405930.1"/>
    </source>
</evidence>
<dbReference type="EMBL" id="JACGWN010000014">
    <property type="protein sequence ID" value="KAL0405930.1"/>
    <property type="molecule type" value="Genomic_DNA"/>
</dbReference>
<accession>A0AAW2TNE1</accession>
<gene>
    <name evidence="2" type="ORF">Slati_3906900</name>
</gene>
<sequence>MAILETCAREKQRASALSPGDVFLEVWELTSLPPTKHAIGSKWVFKVKLHPDGSIARYKARLVAKGYSQIEGVDYFDSFSPVAKFVTVRLFLSIATTKTWPLFQLDINNAFPHGHLDEEVYMDIPEGYTGAQPGQIDFVALLVYVDDILLTGASEGSLIAVKQYLDKLFTIKDLGSAKYFLGLELARSSHGLHVTQHKYLEDILRDASMLDAKPASTPFPSGLHLTCEEGALLHCPDKYRRLVGRPLYLGFTRPDLSFPVQQLSQYMQHPRTSHWDAALHPGHLVQIPGVRSLVFVFFLALLLSHGRLRSRPTVSRSSAEAEYRSMGSTLWLPSTSQPTLSSMSAPNILTLTVTCPPYSCFHSSLVQAGLGFPSSMLRGADGIIASPPFLAVAGVAKSNNEDDEAQVLEIV</sequence>
<evidence type="ECO:0000259" key="1">
    <source>
        <dbReference type="Pfam" id="PF07727"/>
    </source>
</evidence>
<feature type="domain" description="Reverse transcriptase Ty1/copia-type" evidence="1">
    <location>
        <begin position="142"/>
        <end position="219"/>
    </location>
</feature>
<dbReference type="InterPro" id="IPR043502">
    <property type="entry name" value="DNA/RNA_pol_sf"/>
</dbReference>
<protein>
    <submittedName>
        <fullName evidence="2">Retrovirus-related Pol polyprotein from transposon RE2</fullName>
    </submittedName>
</protein>
<comment type="caution">
    <text evidence="2">The sequence shown here is derived from an EMBL/GenBank/DDBJ whole genome shotgun (WGS) entry which is preliminary data.</text>
</comment>
<dbReference type="InterPro" id="IPR013103">
    <property type="entry name" value="RVT_2"/>
</dbReference>
<feature type="domain" description="Reverse transcriptase Ty1/copia-type" evidence="1">
    <location>
        <begin position="25"/>
        <end position="129"/>
    </location>
</feature>
<proteinExistence type="predicted"/>